<dbReference type="Pfam" id="PF01571">
    <property type="entry name" value="GCV_T"/>
    <property type="match status" value="1"/>
</dbReference>
<dbReference type="GO" id="GO:0008115">
    <property type="term" value="F:sarcosine oxidase activity"/>
    <property type="evidence" value="ECO:0007669"/>
    <property type="project" value="InterPro"/>
</dbReference>
<dbReference type="Pfam" id="PF07992">
    <property type="entry name" value="Pyr_redox_2"/>
    <property type="match status" value="1"/>
</dbReference>
<dbReference type="OrthoDB" id="5287468at2"/>
<evidence type="ECO:0000259" key="3">
    <source>
        <dbReference type="Pfam" id="PF01571"/>
    </source>
</evidence>
<evidence type="ECO:0000259" key="6">
    <source>
        <dbReference type="Pfam" id="PF17806"/>
    </source>
</evidence>
<accession>A0A4P8IZ91</accession>
<dbReference type="InterPro" id="IPR029043">
    <property type="entry name" value="GcvT/YgfZ_C"/>
</dbReference>
<dbReference type="Pfam" id="PF17806">
    <property type="entry name" value="SO_alpha_A3"/>
    <property type="match status" value="1"/>
</dbReference>
<dbReference type="KEGG" id="tvl:FAZ95_30255"/>
<dbReference type="Gene3D" id="1.10.10.1100">
    <property type="entry name" value="BFD-like [2Fe-2S]-binding domain"/>
    <property type="match status" value="1"/>
</dbReference>
<comment type="similarity">
    <text evidence="1">Belongs to the GcvT family.</text>
</comment>
<evidence type="ECO:0000259" key="5">
    <source>
        <dbReference type="Pfam" id="PF08669"/>
    </source>
</evidence>
<evidence type="ECO:0000256" key="2">
    <source>
        <dbReference type="ARBA" id="ARBA00023002"/>
    </source>
</evidence>
<dbReference type="Gene3D" id="3.50.50.60">
    <property type="entry name" value="FAD/NAD(P)-binding domain"/>
    <property type="match status" value="2"/>
</dbReference>
<dbReference type="Gene3D" id="3.30.1360.120">
    <property type="entry name" value="Probable tRNA modification gtpase trme, domain 1"/>
    <property type="match status" value="1"/>
</dbReference>
<evidence type="ECO:0000313" key="8">
    <source>
        <dbReference type="Proteomes" id="UP000298656"/>
    </source>
</evidence>
<feature type="domain" description="GCVT N-terminal" evidence="3">
    <location>
        <begin position="614"/>
        <end position="885"/>
    </location>
</feature>
<dbReference type="InterPro" id="IPR027266">
    <property type="entry name" value="TrmE/GcvT-like"/>
</dbReference>
<dbReference type="Pfam" id="PF08669">
    <property type="entry name" value="GCV_T_C"/>
    <property type="match status" value="1"/>
</dbReference>
<dbReference type="SUPFAM" id="SSF51905">
    <property type="entry name" value="FAD/NAD(P)-binding domain"/>
    <property type="match status" value="1"/>
</dbReference>
<dbReference type="EMBL" id="CP040078">
    <property type="protein sequence ID" value="QCP53345.1"/>
    <property type="molecule type" value="Genomic_DNA"/>
</dbReference>
<dbReference type="InterPro" id="IPR042204">
    <property type="entry name" value="2Fe-2S-bd_N"/>
</dbReference>
<evidence type="ECO:0000256" key="1">
    <source>
        <dbReference type="ARBA" id="ARBA00008609"/>
    </source>
</evidence>
<dbReference type="SUPFAM" id="SSF103025">
    <property type="entry name" value="Folate-binding domain"/>
    <property type="match status" value="1"/>
</dbReference>
<dbReference type="NCBIfam" id="TIGR01372">
    <property type="entry name" value="soxA"/>
    <property type="match status" value="1"/>
</dbReference>
<proteinExistence type="inferred from homology"/>
<dbReference type="InterPro" id="IPR028896">
    <property type="entry name" value="GcvT/YgfZ/DmdA"/>
</dbReference>
<evidence type="ECO:0000313" key="7">
    <source>
        <dbReference type="EMBL" id="QCP53345.1"/>
    </source>
</evidence>
<dbReference type="PANTHER" id="PTHR43757:SF2">
    <property type="entry name" value="AMINOMETHYLTRANSFERASE, MITOCHONDRIAL"/>
    <property type="match status" value="1"/>
</dbReference>
<dbReference type="Gene3D" id="3.10.20.440">
    <property type="entry name" value="2Fe-2S iron-sulphur cluster binding domain, sarcosine oxidase, alpha subunit, N-terminal domain"/>
    <property type="match status" value="1"/>
</dbReference>
<protein>
    <submittedName>
        <fullName evidence="7">Sarcosine oxidase subunit alpha family protein</fullName>
    </submittedName>
</protein>
<feature type="domain" description="Aminomethyltransferase C-terminal" evidence="5">
    <location>
        <begin position="904"/>
        <end position="994"/>
    </location>
</feature>
<gene>
    <name evidence="7" type="ORF">FAZ95_30255</name>
</gene>
<organism evidence="7 8">
    <name type="scientific">Trinickia violacea</name>
    <dbReference type="NCBI Taxonomy" id="2571746"/>
    <lineage>
        <taxon>Bacteria</taxon>
        <taxon>Pseudomonadati</taxon>
        <taxon>Pseudomonadota</taxon>
        <taxon>Betaproteobacteria</taxon>
        <taxon>Burkholderiales</taxon>
        <taxon>Burkholderiaceae</taxon>
        <taxon>Trinickia</taxon>
    </lineage>
</organism>
<dbReference type="InterPro" id="IPR013977">
    <property type="entry name" value="GcvT_C"/>
</dbReference>
<keyword evidence="2" id="KW-0560">Oxidoreductase</keyword>
<dbReference type="GO" id="GO:0046653">
    <property type="term" value="P:tetrahydrofolate metabolic process"/>
    <property type="evidence" value="ECO:0007669"/>
    <property type="project" value="InterPro"/>
</dbReference>
<dbReference type="InterPro" id="IPR041854">
    <property type="entry name" value="BFD-like_2Fe2S-bd_dom_sf"/>
</dbReference>
<dbReference type="PRINTS" id="PR00469">
    <property type="entry name" value="PNDRDTASEII"/>
</dbReference>
<dbReference type="InterPro" id="IPR006277">
    <property type="entry name" value="Sarcosine_oxidase_asu"/>
</dbReference>
<keyword evidence="8" id="KW-1185">Reference proteome</keyword>
<dbReference type="PIRSF" id="PIRSF037980">
    <property type="entry name" value="SoxA"/>
    <property type="match status" value="1"/>
</dbReference>
<dbReference type="RefSeq" id="WP_137336115.1">
    <property type="nucleotide sequence ID" value="NZ_CP040078.1"/>
</dbReference>
<sequence>MSQKDRLGSGGRINRAIPLTFTFNGRTYQGYQGDTLASALLANGVHFVARSWKYHRPRGIVTAGVEEPNAVVQLERGAYTVPNARATEIELYQGLVATSVNAEPSIEHDRMAVNQKIARFIPAGFYYKTFMWPRKWWPKYEEKIREAAGLGKAPDTLDADRYDRCYAHCDVLVVGGGPAGLAAAHAAGAAGARVILVDDQRELGGSLLSCKAEIDGKPGLQWVEKIEAALSQMPDVKILSRSTAFGYQDHNLVTVVQRLTDHLPVSMRKGTRELMWKVRAKRVILATGAHERPLVFGNNDLPGVMLASAVSTYVHRFGVLPGREAVVFTNNDDGYQCALDLKACGAAVTVVDPRPQGSGTLPNAARRQGVKVLNGAVVTEARGKLRVASAEVASFAGGKVGAKQTSLPCDLLAMSGGWSPVLHLFAQSGGKAHWNDQKACFVPGKAMQAECSVGAAAGEFSLARGLRFAVDAGVEAAKAVGCKSERPVAPRAAEINEKPLLPLWLVGSREAAPRGPKQFVDFQNDVSAADILLAAREGFESVEHVKRYTAMGFGTDQGKLGNINGMAILAEALGKTIPETGTTTFRPNYTPVSFGAFAGREVGDFLDPIRKTCIHEWHAEHGAMFEDVGNWKRPWYYPKNGEDLHAAVARECLAVRNGVGILDASTLGKIDIQGPDAAQLLNWVYTNPWSKLEVGKCRYGLMLDENGMVFDDGVTVRLADQHYLMTTTTGGAARVLTWLERWLQTEWPNLRVRLGSVTDHWATFAVVGPKSRKVLQKVCGDIDFANEAFPFMTYREGTVAGVAARVMRISFSGELAYEVNVPANVGRTVWEALMAAGDEFGITPYGTETMHVLRAEKGYIIVGQDTDGSITPFDLGMGGLVAKSKDFLGRRSLTRSDTAKEGRKQLVGLLTDDASFVLPEGGQIVAKPLVNHQFGDLAPMIGHVTSSYYSPILKRSIALAVVKGGLGKMGETVTIPLANGKQVAAKISSPVFYDTEGVRQHVE</sequence>
<dbReference type="PANTHER" id="PTHR43757">
    <property type="entry name" value="AMINOMETHYLTRANSFERASE"/>
    <property type="match status" value="1"/>
</dbReference>
<dbReference type="AlphaFoldDB" id="A0A4P8IZ91"/>
<dbReference type="Proteomes" id="UP000298656">
    <property type="component" value="Chromosome 2"/>
</dbReference>
<reference evidence="7 8" key="1">
    <citation type="submission" date="2019-05" db="EMBL/GenBank/DDBJ databases">
        <title>Burkholderia sp. DHOD12, isolated from subtropical forest soil.</title>
        <authorList>
            <person name="Gao Z.-H."/>
            <person name="Qiu L.-H."/>
        </authorList>
    </citation>
    <scope>NUCLEOTIDE SEQUENCE [LARGE SCALE GENOMIC DNA]</scope>
    <source>
        <strain evidence="7 8">DHOD12</strain>
    </source>
</reference>
<dbReference type="PRINTS" id="PR00368">
    <property type="entry name" value="FADPNR"/>
</dbReference>
<dbReference type="InterPro" id="IPR006222">
    <property type="entry name" value="GCVT_N"/>
</dbReference>
<name>A0A4P8IZ91_9BURK</name>
<dbReference type="InterPro" id="IPR023753">
    <property type="entry name" value="FAD/NAD-binding_dom"/>
</dbReference>
<dbReference type="Pfam" id="PF13510">
    <property type="entry name" value="Fer2_4"/>
    <property type="match status" value="1"/>
</dbReference>
<feature type="domain" description="SoxA A3" evidence="6">
    <location>
        <begin position="516"/>
        <end position="599"/>
    </location>
</feature>
<dbReference type="SUPFAM" id="SSF101790">
    <property type="entry name" value="Aminomethyltransferase beta-barrel domain"/>
    <property type="match status" value="1"/>
</dbReference>
<dbReference type="InterPro" id="IPR041117">
    <property type="entry name" value="SoxA_A3"/>
</dbReference>
<feature type="domain" description="FAD/NAD(P)-binding" evidence="4">
    <location>
        <begin position="170"/>
        <end position="432"/>
    </location>
</feature>
<dbReference type="InterPro" id="IPR036188">
    <property type="entry name" value="FAD/NAD-bd_sf"/>
</dbReference>
<evidence type="ECO:0000259" key="4">
    <source>
        <dbReference type="Pfam" id="PF07992"/>
    </source>
</evidence>